<dbReference type="Gene3D" id="3.90.1150.10">
    <property type="entry name" value="Aspartate Aminotransferase, domain 1"/>
    <property type="match status" value="1"/>
</dbReference>
<evidence type="ECO:0000313" key="8">
    <source>
        <dbReference type="EMBL" id="MBS7456179.1"/>
    </source>
</evidence>
<keyword evidence="9" id="KW-1185">Reference proteome</keyword>
<dbReference type="InterPro" id="IPR005814">
    <property type="entry name" value="Aminotrans_3"/>
</dbReference>
<accession>A0A8J8AYX0</accession>
<dbReference type="GO" id="GO:0005829">
    <property type="term" value="C:cytosol"/>
    <property type="evidence" value="ECO:0007669"/>
    <property type="project" value="TreeGrafter"/>
</dbReference>
<keyword evidence="5 6" id="KW-0663">Pyridoxal phosphate</keyword>
<evidence type="ECO:0000256" key="3">
    <source>
        <dbReference type="ARBA" id="ARBA00022576"/>
    </source>
</evidence>
<evidence type="ECO:0000256" key="5">
    <source>
        <dbReference type="ARBA" id="ARBA00022898"/>
    </source>
</evidence>
<dbReference type="InterPro" id="IPR015421">
    <property type="entry name" value="PyrdxlP-dep_Trfase_major"/>
</dbReference>
<comment type="similarity">
    <text evidence="2 6">Belongs to the class-III pyridoxal-phosphate-dependent aminotransferase family.</text>
</comment>
<dbReference type="PANTHER" id="PTHR43206">
    <property type="entry name" value="AMINOTRANSFERASE"/>
    <property type="match status" value="1"/>
</dbReference>
<dbReference type="PANTHER" id="PTHR43206:SF2">
    <property type="entry name" value="4-AMINOBUTYRATE AMINOTRANSFERASE GABT"/>
    <property type="match status" value="1"/>
</dbReference>
<evidence type="ECO:0000313" key="7">
    <source>
        <dbReference type="EMBL" id="MBR0561623.1"/>
    </source>
</evidence>
<keyword evidence="3 7" id="KW-0032">Aminotransferase</keyword>
<proteinExistence type="inferred from homology"/>
<dbReference type="InterPro" id="IPR015424">
    <property type="entry name" value="PyrdxlP-dep_Trfase"/>
</dbReference>
<dbReference type="InterPro" id="IPR015422">
    <property type="entry name" value="PyrdxlP-dep_Trfase_small"/>
</dbReference>
<gene>
    <name evidence="8" type="ORF">KB893_003395</name>
    <name evidence="7" type="ORF">KB893_03675</name>
</gene>
<protein>
    <submittedName>
        <fullName evidence="7">Aminotransferase class III-fold pyridoxal phosphate-dependent enzyme</fullName>
    </submittedName>
</protein>
<keyword evidence="4" id="KW-0808">Transferase</keyword>
<reference evidence="7" key="2">
    <citation type="submission" date="2021-04" db="EMBL/GenBank/DDBJ databases">
        <authorList>
            <person name="Karlyshev A.V."/>
        </authorList>
    </citation>
    <scope>NUCLEOTIDE SEQUENCE</scope>
    <source>
        <strain evidence="7">LMG 29479</strain>
    </source>
</reference>
<dbReference type="GO" id="GO:0009450">
    <property type="term" value="P:gamma-aminobutyric acid catabolic process"/>
    <property type="evidence" value="ECO:0007669"/>
    <property type="project" value="TreeGrafter"/>
</dbReference>
<reference evidence="8 9" key="1">
    <citation type="journal article" date="2021" name="Microbiol. Resour. Announc.">
        <title>Draft Genome Sequence of Coralloluteibacterium stylophorae LMG 29479T.</title>
        <authorList>
            <person name="Karlyshev A.V."/>
            <person name="Kudryashova E.B."/>
            <person name="Ariskina E.V."/>
            <person name="Conroy A.P."/>
            <person name="Abidueva E.Y."/>
        </authorList>
    </citation>
    <scope>NUCLEOTIDE SEQUENCE [LARGE SCALE GENOMIC DNA]</scope>
    <source>
        <strain evidence="8 9">LMG 29479</strain>
    </source>
</reference>
<organism evidence="7">
    <name type="scientific">Coralloluteibacterium stylophorae</name>
    <dbReference type="NCBI Taxonomy" id="1776034"/>
    <lineage>
        <taxon>Bacteria</taxon>
        <taxon>Pseudomonadati</taxon>
        <taxon>Pseudomonadota</taxon>
        <taxon>Gammaproteobacteria</taxon>
        <taxon>Lysobacterales</taxon>
        <taxon>Lysobacteraceae</taxon>
        <taxon>Coralloluteibacterium</taxon>
    </lineage>
</organism>
<sequence>MSAIQKLSSLRSHGGAVRTRGLDDAVVERLAAQFPELGKAIDAAVECKAHLAAEFGELMDLDEDAQIAAVQAGFVNFYAEDAVNPYVALAARGPWIVTLKGAVLHDSGGYGMLGFGHAPAAIIEAMARPQAMANVMTPSLPQLRLTRALQQEIGHTRGGCPYARFMCLNSGSEAVTLAGRIADVNAREQTEPGARHAGRRIRRLAVRGAFHGRTERPALYSDSTAKAYRQHLASFRDETSLITVEPYSVEQLRQAFADAEAAGEFIEAVFLEPVMGEGDPGRSLTPEFYAAARELTRAHGALLLVDSIQAGLRAHGVLSIVDYPGFEGLEAPDMETYSKALNAGQYPLSVLAVTEPTAGLYRKGIYGNTMTSNPRAMDVAAATLGELDDATRANIRARGREFVEKLEGLKAELGGDITKVQGTGLLFSCELSDAFKCYGAGSTEEYLREHGIGVIHGGANSLRFTPHFRVTSAEVDLVVDRLRDALRNGPRKREAEAA</sequence>
<evidence type="ECO:0000313" key="9">
    <source>
        <dbReference type="Proteomes" id="UP000675747"/>
    </source>
</evidence>
<dbReference type="Gene3D" id="3.40.640.10">
    <property type="entry name" value="Type I PLP-dependent aspartate aminotransferase-like (Major domain)"/>
    <property type="match status" value="1"/>
</dbReference>
<evidence type="ECO:0000256" key="4">
    <source>
        <dbReference type="ARBA" id="ARBA00022679"/>
    </source>
</evidence>
<dbReference type="GO" id="GO:0030170">
    <property type="term" value="F:pyridoxal phosphate binding"/>
    <property type="evidence" value="ECO:0007669"/>
    <property type="project" value="InterPro"/>
</dbReference>
<dbReference type="Pfam" id="PF00202">
    <property type="entry name" value="Aminotran_3"/>
    <property type="match status" value="1"/>
</dbReference>
<dbReference type="EMBL" id="JAGQFT020000002">
    <property type="protein sequence ID" value="MBS7456179.1"/>
    <property type="molecule type" value="Genomic_DNA"/>
</dbReference>
<evidence type="ECO:0000256" key="2">
    <source>
        <dbReference type="ARBA" id="ARBA00008954"/>
    </source>
</evidence>
<evidence type="ECO:0000256" key="1">
    <source>
        <dbReference type="ARBA" id="ARBA00001933"/>
    </source>
</evidence>
<dbReference type="AlphaFoldDB" id="A0A8J8AYX0"/>
<name>A0A8J8AYX0_9GAMM</name>
<dbReference type="SUPFAM" id="SSF53383">
    <property type="entry name" value="PLP-dependent transferases"/>
    <property type="match status" value="1"/>
</dbReference>
<evidence type="ECO:0000256" key="6">
    <source>
        <dbReference type="RuleBase" id="RU003560"/>
    </source>
</evidence>
<dbReference type="Proteomes" id="UP000675747">
    <property type="component" value="Unassembled WGS sequence"/>
</dbReference>
<dbReference type="GO" id="GO:0008483">
    <property type="term" value="F:transaminase activity"/>
    <property type="evidence" value="ECO:0007669"/>
    <property type="project" value="UniProtKB-KW"/>
</dbReference>
<comment type="cofactor">
    <cofactor evidence="1">
        <name>pyridoxal 5'-phosphate</name>
        <dbReference type="ChEBI" id="CHEBI:597326"/>
    </cofactor>
</comment>
<dbReference type="RefSeq" id="WP_211925589.1">
    <property type="nucleotide sequence ID" value="NZ_JAGQFT020000002.1"/>
</dbReference>
<dbReference type="EMBL" id="JAGQFT010000015">
    <property type="protein sequence ID" value="MBR0561623.1"/>
    <property type="molecule type" value="Genomic_DNA"/>
</dbReference>
<comment type="caution">
    <text evidence="7">The sequence shown here is derived from an EMBL/GenBank/DDBJ whole genome shotgun (WGS) entry which is preliminary data.</text>
</comment>